<dbReference type="SUPFAM" id="SSF53850">
    <property type="entry name" value="Periplasmic binding protein-like II"/>
    <property type="match status" value="2"/>
</dbReference>
<keyword evidence="7" id="KW-0675">Receptor</keyword>
<evidence type="ECO:0000256" key="9">
    <source>
        <dbReference type="SAM" id="Phobius"/>
    </source>
</evidence>
<evidence type="ECO:0000256" key="2">
    <source>
        <dbReference type="ARBA" id="ARBA00008685"/>
    </source>
</evidence>
<dbReference type="AlphaFoldDB" id="A0A8S1C9N9"/>
<dbReference type="Gene3D" id="1.10.287.70">
    <property type="match status" value="2"/>
</dbReference>
<keyword evidence="8" id="KW-0325">Glycoprotein</keyword>
<feature type="transmembrane region" description="Helical" evidence="9">
    <location>
        <begin position="992"/>
        <end position="1017"/>
    </location>
</feature>
<comment type="subcellular location">
    <subcellularLocation>
        <location evidence="1">Cell membrane</location>
        <topology evidence="1">Multi-pass membrane protein</topology>
    </subcellularLocation>
</comment>
<dbReference type="Gene3D" id="3.40.190.10">
    <property type="entry name" value="Periplasmic binding protein-like II"/>
    <property type="match status" value="2"/>
</dbReference>
<keyword evidence="4 9" id="KW-0812">Transmembrane</keyword>
<name>A0A8S1C9N9_9INSE</name>
<sequence>MLLMWESNYEAKILHWSGAGFVRSNVSWKSGDKIISLNALAHPKMSLAGKVISVAVFHDPPFVILPAGDSEFSQQAVRGWLVELWLELQARMNFTSKFYRTARQSGGILKRAVTELQSGRADVVLAPFAVVFGDADVIDFTAPVTTLSFGFVVPRISATSSLNQFLKPFPLRLWTAIAAVLTLAVILMTTAFMLGQIFGFEAANRPLYGLYESALIIYGSLLTQGPDFSPRSLSARTILWCSYAFGVLMGLVYSASLTSKLTLGILEPPFRGLDEFLATSYAPILVTDSPPHRLITSAVSGAWRDMRERKPQPRVVQNIESALTEIVDPWSSTTLLDAKERMLPKILDLALECNLMMASQEHVFKLPAHLMISKMSPLKKPIDQTLACKNAHQRTINQTEATVVAYSISRGILPADHEFAPVWNGKSQRKDEDWDEVLWFQACEFVLQYHSQWPMRRTVIVYHPLKNRENYMKELAMDFSRRLSQAGVSSTFVRIPGPNTVEVLRLKEPNQPTIFCVLMLTPNDATSGFVRAAADSGGTKGDLVSWMHLSFAEKQRFLTADVGLRPDTQLVSAKFQSAGVTNLYLWNGIEHVSTKSPWLGSSRPIPADAVDQPNMDLTGQKLSVAIFDDPPFVIAPVTLNKTINESQISGWMVDVWKDLQGYLKFSSTYYKPTRIDLSVGVFRRAVEELKSGRADVVLYPFVVTADDIDIADFSMPVTNLKYRFLLPRVSAKSTIDQFIQPFHILMWRVIAAVLTLAVILITVSYMFGRLYGFEEEGTPIFQLKDSIMIIYGSLFAQGPDFSPLSYSGRMVIWMSFVFGVLVSQAYSAALISKLTVGTLAPPFTTLDEMTSSTYTVIYRPDSAPQRLVDTARKGAWRELGDRKPYPRVMTNLPDAITEVSNSWTETTLLEAKERMLPLINLPPLNCKTIMLPTDIINTQGQLMLSKSSPYKAAIDQQLISMLASGRLARARATWLGQYFEEPCPKETTLPQFGMVSVVLPFAILIGGLVVAVVLLAAEFTIKKWFGRLLNEEEGPTALQEIARRNGFRISKHWMKVKNSLPLGPKNSGNEQ</sequence>
<dbReference type="PANTHER" id="PTHR42643:SF24">
    <property type="entry name" value="IONOTROPIC RECEPTOR 60A"/>
    <property type="match status" value="1"/>
</dbReference>
<evidence type="ECO:0000256" key="3">
    <source>
        <dbReference type="ARBA" id="ARBA00022475"/>
    </source>
</evidence>
<keyword evidence="12" id="KW-1185">Reference proteome</keyword>
<feature type="transmembrane region" description="Helical" evidence="9">
    <location>
        <begin position="237"/>
        <end position="255"/>
    </location>
</feature>
<organism evidence="11 12">
    <name type="scientific">Cloeon dipterum</name>
    <dbReference type="NCBI Taxonomy" id="197152"/>
    <lineage>
        <taxon>Eukaryota</taxon>
        <taxon>Metazoa</taxon>
        <taxon>Ecdysozoa</taxon>
        <taxon>Arthropoda</taxon>
        <taxon>Hexapoda</taxon>
        <taxon>Insecta</taxon>
        <taxon>Pterygota</taxon>
        <taxon>Palaeoptera</taxon>
        <taxon>Ephemeroptera</taxon>
        <taxon>Pisciforma</taxon>
        <taxon>Baetidae</taxon>
        <taxon>Cloeon</taxon>
    </lineage>
</organism>
<dbReference type="GO" id="GO:0050906">
    <property type="term" value="P:detection of stimulus involved in sensory perception"/>
    <property type="evidence" value="ECO:0007669"/>
    <property type="project" value="UniProtKB-ARBA"/>
</dbReference>
<evidence type="ECO:0000256" key="7">
    <source>
        <dbReference type="ARBA" id="ARBA00023170"/>
    </source>
</evidence>
<dbReference type="Pfam" id="PF00060">
    <property type="entry name" value="Lig_chan"/>
    <property type="match status" value="2"/>
</dbReference>
<accession>A0A8S1C9N9</accession>
<evidence type="ECO:0000313" key="11">
    <source>
        <dbReference type="EMBL" id="CAB3366057.1"/>
    </source>
</evidence>
<feature type="domain" description="Ionotropic glutamate receptor C-terminal" evidence="10">
    <location>
        <begin position="172"/>
        <end position="352"/>
    </location>
</feature>
<feature type="transmembrane region" description="Helical" evidence="9">
    <location>
        <begin position="810"/>
        <end position="831"/>
    </location>
</feature>
<evidence type="ECO:0000313" key="12">
    <source>
        <dbReference type="Proteomes" id="UP000494165"/>
    </source>
</evidence>
<evidence type="ECO:0000256" key="8">
    <source>
        <dbReference type="ARBA" id="ARBA00023180"/>
    </source>
</evidence>
<dbReference type="InterPro" id="IPR001320">
    <property type="entry name" value="Iontro_rcpt_C"/>
</dbReference>
<comment type="caution">
    <text evidence="11">The sequence shown here is derived from an EMBL/GenBank/DDBJ whole genome shotgun (WGS) entry which is preliminary data.</text>
</comment>
<keyword evidence="3" id="KW-1003">Cell membrane</keyword>
<gene>
    <name evidence="11" type="ORF">CLODIP_2_CD16179</name>
</gene>
<dbReference type="PANTHER" id="PTHR42643">
    <property type="entry name" value="IONOTROPIC RECEPTOR 20A-RELATED"/>
    <property type="match status" value="1"/>
</dbReference>
<evidence type="ECO:0000256" key="5">
    <source>
        <dbReference type="ARBA" id="ARBA00022989"/>
    </source>
</evidence>
<feature type="domain" description="Ionotropic glutamate receptor C-terminal" evidence="10">
    <location>
        <begin position="746"/>
        <end position="988"/>
    </location>
</feature>
<keyword evidence="5 9" id="KW-1133">Transmembrane helix</keyword>
<dbReference type="EMBL" id="CADEPI010000023">
    <property type="protein sequence ID" value="CAB3366057.1"/>
    <property type="molecule type" value="Genomic_DNA"/>
</dbReference>
<dbReference type="InterPro" id="IPR052192">
    <property type="entry name" value="Insect_Ionotropic_Sensory_Rcpt"/>
</dbReference>
<feature type="transmembrane region" description="Helical" evidence="9">
    <location>
        <begin position="745"/>
        <end position="768"/>
    </location>
</feature>
<dbReference type="GO" id="GO:0005886">
    <property type="term" value="C:plasma membrane"/>
    <property type="evidence" value="ECO:0007669"/>
    <property type="project" value="UniProtKB-SubCell"/>
</dbReference>
<protein>
    <recommendedName>
        <fullName evidence="10">Ionotropic glutamate receptor C-terminal domain-containing protein</fullName>
    </recommendedName>
</protein>
<dbReference type="Proteomes" id="UP000494165">
    <property type="component" value="Unassembled WGS sequence"/>
</dbReference>
<evidence type="ECO:0000256" key="1">
    <source>
        <dbReference type="ARBA" id="ARBA00004651"/>
    </source>
</evidence>
<reference evidence="11 12" key="1">
    <citation type="submission" date="2020-04" db="EMBL/GenBank/DDBJ databases">
        <authorList>
            <person name="Alioto T."/>
            <person name="Alioto T."/>
            <person name="Gomez Garrido J."/>
        </authorList>
    </citation>
    <scope>NUCLEOTIDE SEQUENCE [LARGE SCALE GENOMIC DNA]</scope>
</reference>
<dbReference type="GO" id="GO:0015276">
    <property type="term" value="F:ligand-gated monoatomic ion channel activity"/>
    <property type="evidence" value="ECO:0007669"/>
    <property type="project" value="InterPro"/>
</dbReference>
<feature type="transmembrane region" description="Helical" evidence="9">
    <location>
        <begin position="207"/>
        <end position="225"/>
    </location>
</feature>
<evidence type="ECO:0000256" key="4">
    <source>
        <dbReference type="ARBA" id="ARBA00022692"/>
    </source>
</evidence>
<keyword evidence="6 9" id="KW-0472">Membrane</keyword>
<evidence type="ECO:0000259" key="10">
    <source>
        <dbReference type="Pfam" id="PF00060"/>
    </source>
</evidence>
<comment type="similarity">
    <text evidence="2">Belongs to the glutamate-gated ion channel (TC 1.A.10.1) family.</text>
</comment>
<proteinExistence type="inferred from homology"/>
<dbReference type="OrthoDB" id="8185396at2759"/>
<feature type="transmembrane region" description="Helical" evidence="9">
    <location>
        <begin position="173"/>
        <end position="195"/>
    </location>
</feature>
<evidence type="ECO:0000256" key="6">
    <source>
        <dbReference type="ARBA" id="ARBA00023136"/>
    </source>
</evidence>